<dbReference type="EMBL" id="KV454431">
    <property type="protein sequence ID" value="ODQ79712.1"/>
    <property type="molecule type" value="Genomic_DNA"/>
</dbReference>
<dbReference type="GeneID" id="30144926"/>
<keyword evidence="2" id="KW-0479">Metal-binding</keyword>
<reference evidence="5" key="1">
    <citation type="submission" date="2016-05" db="EMBL/GenBank/DDBJ databases">
        <title>Comparative genomics of biotechnologically important yeasts.</title>
        <authorList>
            <consortium name="DOE Joint Genome Institute"/>
            <person name="Riley R."/>
            <person name="Haridas S."/>
            <person name="Wolfe K.H."/>
            <person name="Lopes M.R."/>
            <person name="Hittinger C.T."/>
            <person name="Goker M."/>
            <person name="Salamov A."/>
            <person name="Wisecaver J."/>
            <person name="Long T.M."/>
            <person name="Aerts A.L."/>
            <person name="Barry K."/>
            <person name="Choi C."/>
            <person name="Clum A."/>
            <person name="Coughlan A.Y."/>
            <person name="Deshpande S."/>
            <person name="Douglass A.P."/>
            <person name="Hanson S.J."/>
            <person name="Klenk H.-P."/>
            <person name="Labutti K."/>
            <person name="Lapidus A."/>
            <person name="Lindquist E."/>
            <person name="Lipzen A."/>
            <person name="Meier-Kolthoff J.P."/>
            <person name="Ohm R.A."/>
            <person name="Otillar R.P."/>
            <person name="Pangilinan J."/>
            <person name="Peng Y."/>
            <person name="Rokas A."/>
            <person name="Rosa C.A."/>
            <person name="Scheuner C."/>
            <person name="Sibirny A.A."/>
            <person name="Slot J.C."/>
            <person name="Stielow J.B."/>
            <person name="Sun H."/>
            <person name="Kurtzman C.P."/>
            <person name="Blackwell M."/>
            <person name="Grigoriev I.V."/>
            <person name="Jeffries T.W."/>
        </authorList>
    </citation>
    <scope>NUCLEOTIDE SEQUENCE [LARGE SCALE GENOMIC DNA]</scope>
    <source>
        <strain evidence="5">NRRL Y-12698</strain>
    </source>
</reference>
<dbReference type="GO" id="GO:0008270">
    <property type="term" value="F:zinc ion binding"/>
    <property type="evidence" value="ECO:0007669"/>
    <property type="project" value="TreeGrafter"/>
</dbReference>
<name>A0A1E3QRN9_9ASCO</name>
<evidence type="ECO:0000256" key="3">
    <source>
        <dbReference type="ARBA" id="ARBA00022833"/>
    </source>
</evidence>
<keyword evidence="3" id="KW-0862">Zinc</keyword>
<sequence>MGVYYLKLTAALEGVTNLRPLDSPEDPFEYTFEIECTACREVHPKPVTINCFESHDLNDSKGDASFEFKCRNCTKTHSATISRTKFSYTAEDAEAKKAVAILHLDTRGMEFKRFIPEGHFECVGAGSGTSFNDVDLEEGEWYDYDDKAGAEVSIVDAQWEITRS</sequence>
<dbReference type="InterPro" id="IPR008584">
    <property type="entry name" value="CXXC_Zn-binding_euk"/>
</dbReference>
<dbReference type="PANTHER" id="PTHR12857:SF0">
    <property type="entry name" value="CXXC MOTIF CONTAINING ZINC BINDING PROTEIN"/>
    <property type="match status" value="1"/>
</dbReference>
<gene>
    <name evidence="4" type="ORF">BABINDRAFT_13338</name>
</gene>
<dbReference type="PANTHER" id="PTHR12857">
    <property type="entry name" value="CXXC MOTIF CONTAINING ZINC BINDING PROTEIN"/>
    <property type="match status" value="1"/>
</dbReference>
<dbReference type="AlphaFoldDB" id="A0A1E3QRN9"/>
<dbReference type="Pfam" id="PF05907">
    <property type="entry name" value="CXXC_Zn-b_euk"/>
    <property type="match status" value="1"/>
</dbReference>
<organism evidence="4 5">
    <name type="scientific">Babjeviella inositovora NRRL Y-12698</name>
    <dbReference type="NCBI Taxonomy" id="984486"/>
    <lineage>
        <taxon>Eukaryota</taxon>
        <taxon>Fungi</taxon>
        <taxon>Dikarya</taxon>
        <taxon>Ascomycota</taxon>
        <taxon>Saccharomycotina</taxon>
        <taxon>Pichiomycetes</taxon>
        <taxon>Serinales incertae sedis</taxon>
        <taxon>Babjeviella</taxon>
    </lineage>
</organism>
<evidence type="ECO:0000313" key="5">
    <source>
        <dbReference type="Proteomes" id="UP000094336"/>
    </source>
</evidence>
<protein>
    <recommendedName>
        <fullName evidence="6">DUF866-domain-containing protein</fullName>
    </recommendedName>
</protein>
<accession>A0A1E3QRN9</accession>
<keyword evidence="5" id="KW-1185">Reference proteome</keyword>
<comment type="similarity">
    <text evidence="1">Belongs to the UPF0587 family.</text>
</comment>
<evidence type="ECO:0000256" key="1">
    <source>
        <dbReference type="ARBA" id="ARBA00007818"/>
    </source>
</evidence>
<dbReference type="OrthoDB" id="10248838at2759"/>
<evidence type="ECO:0000313" key="4">
    <source>
        <dbReference type="EMBL" id="ODQ79712.1"/>
    </source>
</evidence>
<dbReference type="RefSeq" id="XP_018985040.1">
    <property type="nucleotide sequence ID" value="XM_019127073.1"/>
</dbReference>
<dbReference type="Proteomes" id="UP000094336">
    <property type="component" value="Unassembled WGS sequence"/>
</dbReference>
<evidence type="ECO:0000256" key="2">
    <source>
        <dbReference type="ARBA" id="ARBA00022723"/>
    </source>
</evidence>
<proteinExistence type="inferred from homology"/>
<dbReference type="SUPFAM" id="SSF141678">
    <property type="entry name" value="MAL13P1.257-like"/>
    <property type="match status" value="1"/>
</dbReference>
<dbReference type="STRING" id="984486.A0A1E3QRN9"/>
<dbReference type="Gene3D" id="3.90.980.20">
    <property type="match status" value="1"/>
</dbReference>
<evidence type="ECO:0008006" key="6">
    <source>
        <dbReference type="Google" id="ProtNLM"/>
    </source>
</evidence>